<keyword evidence="1" id="KW-1133">Transmembrane helix</keyword>
<comment type="caution">
    <text evidence="2">The sequence shown here is derived from an EMBL/GenBank/DDBJ whole genome shotgun (WGS) entry which is preliminary data.</text>
</comment>
<gene>
    <name evidence="2" type="ORF">QF206_10645</name>
</gene>
<dbReference type="RefSeq" id="WP_281489205.1">
    <property type="nucleotide sequence ID" value="NZ_JASATX010000004.1"/>
</dbReference>
<accession>A0AAW6T8I9</accession>
<dbReference type="EMBL" id="JASATX010000004">
    <property type="protein sequence ID" value="MDI2099421.1"/>
    <property type="molecule type" value="Genomic_DNA"/>
</dbReference>
<keyword evidence="1" id="KW-0812">Transmembrane</keyword>
<evidence type="ECO:0000313" key="2">
    <source>
        <dbReference type="EMBL" id="MDI2099421.1"/>
    </source>
</evidence>
<feature type="transmembrane region" description="Helical" evidence="1">
    <location>
        <begin position="15"/>
        <end position="41"/>
    </location>
</feature>
<proteinExistence type="predicted"/>
<evidence type="ECO:0000256" key="1">
    <source>
        <dbReference type="SAM" id="Phobius"/>
    </source>
</evidence>
<name>A0AAW6T8I9_9MICO</name>
<dbReference type="AlphaFoldDB" id="A0AAW6T8I9"/>
<evidence type="ECO:0008006" key="4">
    <source>
        <dbReference type="Google" id="ProtNLM"/>
    </source>
</evidence>
<organism evidence="2 3">
    <name type="scientific">Ruicaihuangia caeni</name>
    <dbReference type="NCBI Taxonomy" id="3042517"/>
    <lineage>
        <taxon>Bacteria</taxon>
        <taxon>Bacillati</taxon>
        <taxon>Actinomycetota</taxon>
        <taxon>Actinomycetes</taxon>
        <taxon>Micrococcales</taxon>
        <taxon>Microbacteriaceae</taxon>
        <taxon>Ruicaihuangia</taxon>
    </lineage>
</organism>
<keyword evidence="3" id="KW-1185">Reference proteome</keyword>
<reference evidence="2 3" key="1">
    <citation type="submission" date="2023-04" db="EMBL/GenBank/DDBJ databases">
        <title>Klugiella caeni sp. nov. isolated from the sludge of biochemical tank.</title>
        <authorList>
            <person name="Geng K."/>
        </authorList>
    </citation>
    <scope>NUCLEOTIDE SEQUENCE [LARGE SCALE GENOMIC DNA]</scope>
    <source>
        <strain evidence="2 3">YN-L-19</strain>
    </source>
</reference>
<sequence length="87" mass="9895">MTDNRRVITVTEPQVWVLIGVFAAGLLGMLTLLSTMFVKLVQSGFDSLRSELRSEITGLSETMNRRFDYLDRDVQALTRRVFGDPDQ</sequence>
<protein>
    <recommendedName>
        <fullName evidence="4">Hemagglutinin</fullName>
    </recommendedName>
</protein>
<dbReference type="Proteomes" id="UP001321506">
    <property type="component" value="Unassembled WGS sequence"/>
</dbReference>
<evidence type="ECO:0000313" key="3">
    <source>
        <dbReference type="Proteomes" id="UP001321506"/>
    </source>
</evidence>
<keyword evidence="1" id="KW-0472">Membrane</keyword>